<keyword evidence="5" id="KW-0800">Toxin</keyword>
<reference evidence="7 8" key="1">
    <citation type="submission" date="2019-02" db="EMBL/GenBank/DDBJ databases">
        <title>Deep-cultivation of Planctomycetes and their phenomic and genomic characterization uncovers novel biology.</title>
        <authorList>
            <person name="Wiegand S."/>
            <person name="Jogler M."/>
            <person name="Boedeker C."/>
            <person name="Pinto D."/>
            <person name="Vollmers J."/>
            <person name="Rivas-Marin E."/>
            <person name="Kohn T."/>
            <person name="Peeters S.H."/>
            <person name="Heuer A."/>
            <person name="Rast P."/>
            <person name="Oberbeckmann S."/>
            <person name="Bunk B."/>
            <person name="Jeske O."/>
            <person name="Meyerdierks A."/>
            <person name="Storesund J.E."/>
            <person name="Kallscheuer N."/>
            <person name="Luecker S."/>
            <person name="Lage O.M."/>
            <person name="Pohl T."/>
            <person name="Merkel B.J."/>
            <person name="Hornburger P."/>
            <person name="Mueller R.-W."/>
            <person name="Bruemmer F."/>
            <person name="Labrenz M."/>
            <person name="Spormann A.M."/>
            <person name="Op den Camp H."/>
            <person name="Overmann J."/>
            <person name="Amann R."/>
            <person name="Jetten M.S.M."/>
            <person name="Mascher T."/>
            <person name="Medema M.H."/>
            <person name="Devos D.P."/>
            <person name="Kaster A.-K."/>
            <person name="Ovreas L."/>
            <person name="Rohde M."/>
            <person name="Galperin M.Y."/>
            <person name="Jogler C."/>
        </authorList>
    </citation>
    <scope>NUCLEOTIDE SEQUENCE [LARGE SCALE GENOMIC DNA]</scope>
    <source>
        <strain evidence="7 8">Spa11</strain>
    </source>
</reference>
<keyword evidence="4 5" id="KW-0378">Hydrolase</keyword>
<evidence type="ECO:0000256" key="5">
    <source>
        <dbReference type="HAMAP-Rule" id="MF_00265"/>
    </source>
</evidence>
<dbReference type="HAMAP" id="MF_00265">
    <property type="entry name" value="VapC_Nob1"/>
    <property type="match status" value="1"/>
</dbReference>
<keyword evidence="1 5" id="KW-1277">Toxin-antitoxin system</keyword>
<dbReference type="CDD" id="cd09854">
    <property type="entry name" value="PIN_VapC-like"/>
    <property type="match status" value="1"/>
</dbReference>
<dbReference type="GO" id="GO:0000287">
    <property type="term" value="F:magnesium ion binding"/>
    <property type="evidence" value="ECO:0007669"/>
    <property type="project" value="UniProtKB-UniRule"/>
</dbReference>
<dbReference type="EC" id="3.1.-.-" evidence="5"/>
<evidence type="ECO:0000256" key="1">
    <source>
        <dbReference type="ARBA" id="ARBA00022649"/>
    </source>
</evidence>
<comment type="function">
    <text evidence="5">Toxic component of a toxin-antitoxin (TA) system. An RNase.</text>
</comment>
<dbReference type="GO" id="GO:0004519">
    <property type="term" value="F:endonuclease activity"/>
    <property type="evidence" value="ECO:0007669"/>
    <property type="project" value="UniProtKB-KW"/>
</dbReference>
<name>A0A518K5Z9_9BACT</name>
<keyword evidence="3 5" id="KW-0479">Metal-binding</keyword>
<dbReference type="KEGG" id="bmei:Spa11_14140"/>
<dbReference type="Pfam" id="PF01850">
    <property type="entry name" value="PIN"/>
    <property type="match status" value="1"/>
</dbReference>
<evidence type="ECO:0000313" key="7">
    <source>
        <dbReference type="EMBL" id="QDV73218.1"/>
    </source>
</evidence>
<evidence type="ECO:0000256" key="2">
    <source>
        <dbReference type="ARBA" id="ARBA00022722"/>
    </source>
</evidence>
<organism evidence="7 8">
    <name type="scientific">Botrimarina mediterranea</name>
    <dbReference type="NCBI Taxonomy" id="2528022"/>
    <lineage>
        <taxon>Bacteria</taxon>
        <taxon>Pseudomonadati</taxon>
        <taxon>Planctomycetota</taxon>
        <taxon>Planctomycetia</taxon>
        <taxon>Pirellulales</taxon>
        <taxon>Lacipirellulaceae</taxon>
        <taxon>Botrimarina</taxon>
    </lineage>
</organism>
<dbReference type="EMBL" id="CP036349">
    <property type="protein sequence ID" value="QDV73218.1"/>
    <property type="molecule type" value="Genomic_DNA"/>
</dbReference>
<evidence type="ECO:0000313" key="8">
    <source>
        <dbReference type="Proteomes" id="UP000316426"/>
    </source>
</evidence>
<feature type="binding site" evidence="5">
    <location>
        <position position="5"/>
    </location>
    <ligand>
        <name>Mg(2+)</name>
        <dbReference type="ChEBI" id="CHEBI:18420"/>
    </ligand>
</feature>
<evidence type="ECO:0000256" key="3">
    <source>
        <dbReference type="ARBA" id="ARBA00022723"/>
    </source>
</evidence>
<proteinExistence type="inferred from homology"/>
<sequence length="147" mass="16535">MILVDANVLLRLVQPSHSMHPVALEALSRLRQGSQLLAVVPQILYEYWVVATRPTDVNGLGLTAEEADADVAKLIQRFRLLRDERSVFERWHELVVEHKVLGKNAHDARLVAAMQRHGMSRLLTFNGGDFNRYSGVEVLNPQTVADS</sequence>
<keyword evidence="5" id="KW-0460">Magnesium</keyword>
<dbReference type="RefSeq" id="WP_145109819.1">
    <property type="nucleotide sequence ID" value="NZ_CP036349.1"/>
</dbReference>
<keyword evidence="2 5" id="KW-0540">Nuclease</keyword>
<dbReference type="InterPro" id="IPR002716">
    <property type="entry name" value="PIN_dom"/>
</dbReference>
<comment type="cofactor">
    <cofactor evidence="5">
        <name>Mg(2+)</name>
        <dbReference type="ChEBI" id="CHEBI:18420"/>
    </cofactor>
</comment>
<dbReference type="InterPro" id="IPR022907">
    <property type="entry name" value="VapC_family"/>
</dbReference>
<dbReference type="Gene3D" id="3.40.50.1010">
    <property type="entry name" value="5'-nuclease"/>
    <property type="match status" value="1"/>
</dbReference>
<dbReference type="GO" id="GO:0004540">
    <property type="term" value="F:RNA nuclease activity"/>
    <property type="evidence" value="ECO:0007669"/>
    <property type="project" value="InterPro"/>
</dbReference>
<dbReference type="Proteomes" id="UP000316426">
    <property type="component" value="Chromosome"/>
</dbReference>
<dbReference type="AlphaFoldDB" id="A0A518K5Z9"/>
<accession>A0A518K5Z9</accession>
<dbReference type="GO" id="GO:0090729">
    <property type="term" value="F:toxin activity"/>
    <property type="evidence" value="ECO:0007669"/>
    <property type="project" value="UniProtKB-KW"/>
</dbReference>
<dbReference type="InterPro" id="IPR029060">
    <property type="entry name" value="PIN-like_dom_sf"/>
</dbReference>
<evidence type="ECO:0000259" key="6">
    <source>
        <dbReference type="Pfam" id="PF01850"/>
    </source>
</evidence>
<feature type="binding site" evidence="5">
    <location>
        <position position="107"/>
    </location>
    <ligand>
        <name>Mg(2+)</name>
        <dbReference type="ChEBI" id="CHEBI:18420"/>
    </ligand>
</feature>
<dbReference type="GO" id="GO:0016787">
    <property type="term" value="F:hydrolase activity"/>
    <property type="evidence" value="ECO:0007669"/>
    <property type="project" value="UniProtKB-KW"/>
</dbReference>
<protein>
    <recommendedName>
        <fullName evidence="5">Ribonuclease VapC</fullName>
        <shortName evidence="5">RNase VapC</shortName>
        <ecNumber evidence="5">3.1.-.-</ecNumber>
    </recommendedName>
    <alternativeName>
        <fullName evidence="5">Toxin VapC</fullName>
    </alternativeName>
</protein>
<feature type="domain" description="PIN" evidence="6">
    <location>
        <begin position="2"/>
        <end position="134"/>
    </location>
</feature>
<keyword evidence="8" id="KW-1185">Reference proteome</keyword>
<gene>
    <name evidence="7" type="primary">vapC_2</name>
    <name evidence="5" type="synonym">vapC</name>
    <name evidence="7" type="ORF">Spa11_14140</name>
</gene>
<keyword evidence="7" id="KW-0255">Endonuclease</keyword>
<comment type="similarity">
    <text evidence="5">Belongs to the PINc/VapC protein family.</text>
</comment>
<evidence type="ECO:0000256" key="4">
    <source>
        <dbReference type="ARBA" id="ARBA00022801"/>
    </source>
</evidence>
<dbReference type="SUPFAM" id="SSF88723">
    <property type="entry name" value="PIN domain-like"/>
    <property type="match status" value="1"/>
</dbReference>